<evidence type="ECO:0000256" key="1">
    <source>
        <dbReference type="SAM" id="SignalP"/>
    </source>
</evidence>
<keyword evidence="2" id="KW-0489">Methyltransferase</keyword>
<accession>A0ABP7L1K1</accession>
<dbReference type="SUPFAM" id="SSF53335">
    <property type="entry name" value="S-adenosyl-L-methionine-dependent methyltransferases"/>
    <property type="match status" value="1"/>
</dbReference>
<dbReference type="InterPro" id="IPR029063">
    <property type="entry name" value="SAM-dependent_MTases_sf"/>
</dbReference>
<evidence type="ECO:0000313" key="3">
    <source>
        <dbReference type="Proteomes" id="UP001500827"/>
    </source>
</evidence>
<dbReference type="Gene3D" id="3.40.50.150">
    <property type="entry name" value="Vaccinia Virus protein VP39"/>
    <property type="match status" value="1"/>
</dbReference>
<gene>
    <name evidence="2" type="ORF">GCM10022276_09640</name>
</gene>
<dbReference type="RefSeq" id="WP_344698551.1">
    <property type="nucleotide sequence ID" value="NZ_BAABBM010000001.1"/>
</dbReference>
<protein>
    <submittedName>
        <fullName evidence="2">Class I SAM-dependent methyltransferase</fullName>
    </submittedName>
</protein>
<keyword evidence="3" id="KW-1185">Reference proteome</keyword>
<keyword evidence="2" id="KW-0808">Transferase</keyword>
<keyword evidence="1" id="KW-0732">Signal</keyword>
<feature type="chain" id="PRO_5045235206" evidence="1">
    <location>
        <begin position="23"/>
        <end position="255"/>
    </location>
</feature>
<reference evidence="3" key="1">
    <citation type="journal article" date="2019" name="Int. J. Syst. Evol. Microbiol.">
        <title>The Global Catalogue of Microorganisms (GCM) 10K type strain sequencing project: providing services to taxonomists for standard genome sequencing and annotation.</title>
        <authorList>
            <consortium name="The Broad Institute Genomics Platform"/>
            <consortium name="The Broad Institute Genome Sequencing Center for Infectious Disease"/>
            <person name="Wu L."/>
            <person name="Ma J."/>
        </authorList>
    </citation>
    <scope>NUCLEOTIDE SEQUENCE [LARGE SCALE GENOMIC DNA]</scope>
    <source>
        <strain evidence="3">JCM 17543</strain>
    </source>
</reference>
<dbReference type="EMBL" id="BAABBM010000001">
    <property type="protein sequence ID" value="GAA3892522.1"/>
    <property type="molecule type" value="Genomic_DNA"/>
</dbReference>
<proteinExistence type="predicted"/>
<dbReference type="Proteomes" id="UP001500827">
    <property type="component" value="Unassembled WGS sequence"/>
</dbReference>
<evidence type="ECO:0000313" key="2">
    <source>
        <dbReference type="EMBL" id="GAA3892522.1"/>
    </source>
</evidence>
<sequence length="255" mass="27999">MKLLNSAALALALVAAPLVAKAAAKPLANVAASVAAPGRSADNVKLDESRKPAEVLRFLGLRPGMHVLDPFGLNKYWAEITAPAVGAKGHVTVWEPTQFLKDDGKKSFDEFAAKQKNISLISSPFEAPNLPKNSYDFALINLDYHDVYWTSEKYGIPRMDPDAWLKTLYAAMKSGATVGVIDHVANASNDVRATVDKFHRIDPAIVKADFKRAGFVLEGSSDLLRNPADDHNLLVFDPKIRGKTDRFLFKFKKPR</sequence>
<name>A0ABP7L1K1_9SPHN</name>
<feature type="signal peptide" evidence="1">
    <location>
        <begin position="1"/>
        <end position="22"/>
    </location>
</feature>
<dbReference type="GO" id="GO:0008168">
    <property type="term" value="F:methyltransferase activity"/>
    <property type="evidence" value="ECO:0007669"/>
    <property type="project" value="UniProtKB-KW"/>
</dbReference>
<comment type="caution">
    <text evidence="2">The sequence shown here is derived from an EMBL/GenBank/DDBJ whole genome shotgun (WGS) entry which is preliminary data.</text>
</comment>
<dbReference type="GO" id="GO:0032259">
    <property type="term" value="P:methylation"/>
    <property type="evidence" value="ECO:0007669"/>
    <property type="project" value="UniProtKB-KW"/>
</dbReference>
<organism evidence="2 3">
    <name type="scientific">Sphingomonas limnosediminicola</name>
    <dbReference type="NCBI Taxonomy" id="940133"/>
    <lineage>
        <taxon>Bacteria</taxon>
        <taxon>Pseudomonadati</taxon>
        <taxon>Pseudomonadota</taxon>
        <taxon>Alphaproteobacteria</taxon>
        <taxon>Sphingomonadales</taxon>
        <taxon>Sphingomonadaceae</taxon>
        <taxon>Sphingomonas</taxon>
    </lineage>
</organism>